<dbReference type="Pfam" id="PF05705">
    <property type="entry name" value="DUF829"/>
    <property type="match status" value="1"/>
</dbReference>
<dbReference type="EMBL" id="KQ474088">
    <property type="protein sequence ID" value="KPV72265.1"/>
    <property type="molecule type" value="Genomic_DNA"/>
</dbReference>
<dbReference type="PANTHER" id="PTHR12265">
    <property type="entry name" value="TRANSMEMBRANE PROTEIN 53"/>
    <property type="match status" value="1"/>
</dbReference>
<evidence type="ECO:0000256" key="3">
    <source>
        <dbReference type="ARBA" id="ARBA00022989"/>
    </source>
</evidence>
<name>A0A0P9ESI0_RHOGW</name>
<keyword evidence="2" id="KW-0812">Transmembrane</keyword>
<dbReference type="RefSeq" id="XP_018268314.1">
    <property type="nucleotide sequence ID" value="XM_018418171.1"/>
</dbReference>
<keyword evidence="3" id="KW-1133">Transmembrane helix</keyword>
<dbReference type="InterPro" id="IPR029058">
    <property type="entry name" value="AB_hydrolase_fold"/>
</dbReference>
<evidence type="ECO:0000256" key="4">
    <source>
        <dbReference type="ARBA" id="ARBA00023136"/>
    </source>
</evidence>
<dbReference type="GeneID" id="28978619"/>
<comment type="similarity">
    <text evidence="1">Belongs to the TMEM53 family.</text>
</comment>
<dbReference type="GO" id="GO:0005640">
    <property type="term" value="C:nuclear outer membrane"/>
    <property type="evidence" value="ECO:0007669"/>
    <property type="project" value="UniProtKB-SubCell"/>
</dbReference>
<evidence type="ECO:0000313" key="8">
    <source>
        <dbReference type="Proteomes" id="UP000053890"/>
    </source>
</evidence>
<dbReference type="OrthoDB" id="77878at2759"/>
<evidence type="ECO:0008006" key="9">
    <source>
        <dbReference type="Google" id="ProtNLM"/>
    </source>
</evidence>
<dbReference type="Proteomes" id="UP000053890">
    <property type="component" value="Unassembled WGS sequence"/>
</dbReference>
<evidence type="ECO:0000256" key="2">
    <source>
        <dbReference type="ARBA" id="ARBA00022692"/>
    </source>
</evidence>
<reference evidence="7 8" key="1">
    <citation type="journal article" date="2015" name="Front. Microbiol.">
        <title>Genome sequence of the plant growth promoting endophytic yeast Rhodotorula graminis WP1.</title>
        <authorList>
            <person name="Firrincieli A."/>
            <person name="Otillar R."/>
            <person name="Salamov A."/>
            <person name="Schmutz J."/>
            <person name="Khan Z."/>
            <person name="Redman R.S."/>
            <person name="Fleck N.D."/>
            <person name="Lindquist E."/>
            <person name="Grigoriev I.V."/>
            <person name="Doty S.L."/>
        </authorList>
    </citation>
    <scope>NUCLEOTIDE SEQUENCE [LARGE SCALE GENOMIC DNA]</scope>
    <source>
        <strain evidence="7 8">WP1</strain>
    </source>
</reference>
<dbReference type="OMA" id="KEDRMIH"/>
<evidence type="ECO:0000256" key="1">
    <source>
        <dbReference type="ARBA" id="ARBA00007387"/>
    </source>
</evidence>
<keyword evidence="8" id="KW-1185">Reference proteome</keyword>
<organism evidence="7 8">
    <name type="scientific">Rhodotorula graminis (strain WP1)</name>
    <dbReference type="NCBI Taxonomy" id="578459"/>
    <lineage>
        <taxon>Eukaryota</taxon>
        <taxon>Fungi</taxon>
        <taxon>Dikarya</taxon>
        <taxon>Basidiomycota</taxon>
        <taxon>Pucciniomycotina</taxon>
        <taxon>Microbotryomycetes</taxon>
        <taxon>Sporidiobolales</taxon>
        <taxon>Sporidiobolaceae</taxon>
        <taxon>Rhodotorula</taxon>
    </lineage>
</organism>
<sequence>MAAKSLFRKLSPAVYLAEPASSLAHGAAAGTSANKAPELILISGWMGAQLKHVEKYAETYRTIYPTSSILLLRSMESDFFRPSKLVHALVPAADVLRSRTSGYTAGPSSGLLVHAFSNGGCLTLKTLNELMRPSRADGRQPIAAATTPLPARAIVFDSCPGQASLSGIIAAFTAGVKSPLVKVPLMGVLSVVYAFLRLWDMIRRRSSILARVAAYFNSPALPPVPRLYLYSTTDKLVPCADVEQHVAEARSLGLEVRAERFEATPHVAHARADPKRYWGAVQQVWEQSGEDK</sequence>
<protein>
    <recommendedName>
        <fullName evidence="9">Transmembrane protein 53</fullName>
    </recommendedName>
</protein>
<gene>
    <name evidence="7" type="ORF">RHOBADRAFT_56078</name>
</gene>
<dbReference type="SUPFAM" id="SSF53474">
    <property type="entry name" value="alpha/beta-Hydrolases"/>
    <property type="match status" value="1"/>
</dbReference>
<dbReference type="PANTHER" id="PTHR12265:SF30">
    <property type="entry name" value="TRANSMEMBRANE PROTEIN 53"/>
    <property type="match status" value="1"/>
</dbReference>
<evidence type="ECO:0000313" key="7">
    <source>
        <dbReference type="EMBL" id="KPV72265.1"/>
    </source>
</evidence>
<accession>A0A0P9ESI0</accession>
<dbReference type="InterPro" id="IPR008547">
    <property type="entry name" value="DUF829_TMEM53"/>
</dbReference>
<proteinExistence type="inferred from homology"/>
<comment type="subcellular location">
    <subcellularLocation>
        <location evidence="6">Nucleus outer membrane</location>
        <topology evidence="6">Single-pass membrane protein</topology>
    </subcellularLocation>
</comment>
<dbReference type="AlphaFoldDB" id="A0A0P9ESI0"/>
<keyword evidence="4" id="KW-0472">Membrane</keyword>
<evidence type="ECO:0000256" key="6">
    <source>
        <dbReference type="ARBA" id="ARBA00034303"/>
    </source>
</evidence>
<evidence type="ECO:0000256" key="5">
    <source>
        <dbReference type="ARBA" id="ARBA00023242"/>
    </source>
</evidence>
<keyword evidence="5" id="KW-0539">Nucleus</keyword>
<dbReference type="Gene3D" id="3.40.50.1820">
    <property type="entry name" value="alpha/beta hydrolase"/>
    <property type="match status" value="1"/>
</dbReference>